<feature type="compositionally biased region" description="Basic and acidic residues" evidence="2">
    <location>
        <begin position="1956"/>
        <end position="1977"/>
    </location>
</feature>
<feature type="region of interest" description="Disordered" evidence="2">
    <location>
        <begin position="65"/>
        <end position="86"/>
    </location>
</feature>
<feature type="compositionally biased region" description="Polar residues" evidence="2">
    <location>
        <begin position="227"/>
        <end position="238"/>
    </location>
</feature>
<feature type="region of interest" description="Disordered" evidence="2">
    <location>
        <begin position="1596"/>
        <end position="1703"/>
    </location>
</feature>
<feature type="compositionally biased region" description="Basic and acidic residues" evidence="2">
    <location>
        <begin position="1137"/>
        <end position="1154"/>
    </location>
</feature>
<feature type="region of interest" description="Disordered" evidence="2">
    <location>
        <begin position="347"/>
        <end position="379"/>
    </location>
</feature>
<feature type="compositionally biased region" description="Basic and acidic residues" evidence="2">
    <location>
        <begin position="2524"/>
        <end position="2538"/>
    </location>
</feature>
<feature type="compositionally biased region" description="Polar residues" evidence="2">
    <location>
        <begin position="1978"/>
        <end position="1987"/>
    </location>
</feature>
<name>A0ABD2NAN6_9CUCU</name>
<evidence type="ECO:0000313" key="4">
    <source>
        <dbReference type="Proteomes" id="UP001516400"/>
    </source>
</evidence>
<feature type="compositionally biased region" description="Polar residues" evidence="2">
    <location>
        <begin position="167"/>
        <end position="179"/>
    </location>
</feature>
<feature type="compositionally biased region" description="Basic and acidic residues" evidence="2">
    <location>
        <begin position="1751"/>
        <end position="1767"/>
    </location>
</feature>
<accession>A0ABD2NAN6</accession>
<feature type="region of interest" description="Disordered" evidence="2">
    <location>
        <begin position="473"/>
        <end position="501"/>
    </location>
</feature>
<dbReference type="EMBL" id="JABFTP020000083">
    <property type="protein sequence ID" value="KAL3275465.1"/>
    <property type="molecule type" value="Genomic_DNA"/>
</dbReference>
<feature type="region of interest" description="Disordered" evidence="2">
    <location>
        <begin position="2413"/>
        <end position="2432"/>
    </location>
</feature>
<feature type="compositionally biased region" description="Basic and acidic residues" evidence="2">
    <location>
        <begin position="2574"/>
        <end position="2583"/>
    </location>
</feature>
<feature type="region of interest" description="Disordered" evidence="2">
    <location>
        <begin position="2457"/>
        <end position="2631"/>
    </location>
</feature>
<feature type="coiled-coil region" evidence="1">
    <location>
        <begin position="962"/>
        <end position="996"/>
    </location>
</feature>
<reference evidence="3 4" key="1">
    <citation type="journal article" date="2021" name="BMC Biol.">
        <title>Horizontally acquired antibacterial genes associated with adaptive radiation of ladybird beetles.</title>
        <authorList>
            <person name="Li H.S."/>
            <person name="Tang X.F."/>
            <person name="Huang Y.H."/>
            <person name="Xu Z.Y."/>
            <person name="Chen M.L."/>
            <person name="Du X.Y."/>
            <person name="Qiu B.Y."/>
            <person name="Chen P.T."/>
            <person name="Zhang W."/>
            <person name="Slipinski A."/>
            <person name="Escalona H.E."/>
            <person name="Waterhouse R.M."/>
            <person name="Zwick A."/>
            <person name="Pang H."/>
        </authorList>
    </citation>
    <scope>NUCLEOTIDE SEQUENCE [LARGE SCALE GENOMIC DNA]</scope>
    <source>
        <strain evidence="3">SYSU2018</strain>
    </source>
</reference>
<feature type="region of interest" description="Disordered" evidence="2">
    <location>
        <begin position="1128"/>
        <end position="1189"/>
    </location>
</feature>
<keyword evidence="4" id="KW-1185">Reference proteome</keyword>
<feature type="compositionally biased region" description="Basic residues" evidence="2">
    <location>
        <begin position="2422"/>
        <end position="2431"/>
    </location>
</feature>
<feature type="compositionally biased region" description="Polar residues" evidence="2">
    <location>
        <begin position="1614"/>
        <end position="1623"/>
    </location>
</feature>
<proteinExistence type="predicted"/>
<feature type="compositionally biased region" description="Basic and acidic residues" evidence="2">
    <location>
        <begin position="492"/>
        <end position="501"/>
    </location>
</feature>
<feature type="compositionally biased region" description="Polar residues" evidence="2">
    <location>
        <begin position="473"/>
        <end position="491"/>
    </location>
</feature>
<sequence>MSYVDASYYSNYEDRFPFKILRTTLEYVGVIKNSPDGSSCLDVDNPSLLKLKEFFKDSDYCTDDDTQETTSDSNEETHTEPSTSTSRYIAKHKLPYFRRNRKDVRHCSNDIAQSTTSSSSNNEDCNIDLTHCSTGLVQSITSTTVAVSSNNDDQNIDVGHCSTDIEQSNETLSTSISLSNKEDRETGVAHSNTGFEKDKSPLNSSISSLSNEDLNIAHCNAHFEQNDVPSSTNTSSSNAEDHSSTVPCETKLEMPNQLYSNDGYQENKDTCSSKKENIRAPLSDLGTFNIKPNLTVDSSLSNTVTNTSLADAPHEIFRNVSITESQTIIDIEDDDVSFMYWRSKDSRFPKPRSEERPVLKSSVTRRNSSQRKNNASRTNKRKVEYRIYETITIASSDEEDDFEVIPTDFAAHAKRLEVQRKKFDFFSNLNGGIYGNMWTRLPSLPTQGSNIFSNSKSLINANEVCSIEVPRNQMTSDSSAVSSNTKTLNESSKGDTVDVKKEALSTRTPRNKNVINVKEDSVNIDRRISNQETHDNIDPIFKSSNVADKQPSLDITSESIVIDDDEDVEECILKASNSSQIEKPIVNQNEDSIEKMNEKQPSQKLMNNLVGTIKIRQNLIATKISSDTQGLNEIHQNCDEQYSELNTEIHSHGLKDLTPIVQEKPVLCSSLDSDGIVIIDEDEEQNSGTKNIETLCVNVNTNQSCDGKRVEKISTNEWNKSNEKLGDTKIHLGKQCNSKIEESSYRDKVEECDVKIKEQSVPRMSEDSNCIILIDDDVNSEQRNQENGKTKLNEEVSEKQSNEMIPHTFLEESDLFDNEKSDEIEEKHKNNRNYSVPKSVTSFLKKELKLPLHAECDDKIIMIDDDVGKIIQINEKGYASVTSEILKNETIGAISKSNSLKVSAEKVSDFESESQKEDSSSVPCMTHSESTVVIDDEEKSGKGTHEPSRRFIEPINKDDNFAKESVEQIELSEKEKVEVEKDNENLINAIGNSEEKHPNKTVDINASEEHSTILPGTSTDSNVTSVAISRPEPDSENSEKNKECDSLNHTVIIKEERPVALPILDLDSIILIDDEEDEVVKQLLTETSAEKAVDEKIHVENEILDIEINNQNQMERQKTETLVEEINSSENLINSENDARKQNMQKRNEIESTRKSSNCSPQISAEDVMGDQNENPDGTAVKEPSPLGDLESTSIVSIEDEAENQISSNIPQKISEVVTVEKNELFDNGIASQIKENTNLNETNMSSRENGREEMLSLKNSVESQVKQEKQTCGIERGDVIVIDKDNKEVEHAVEKQDLLCVIQDDNKCSEEENNTEKHNNLSDVHCEKHTSCENISEENTTVQSTPDEISSLVINKSIETINSPTDSLLASESIEAEFPPKIAKGEDESITVVSDISSYENNCLEEENTMEKHNNLSDVQCEKHTYCENISEENTTLQSTPDETSSLVINKSIETINSSTDSLLVSENIEAEFPPKIDKGKDESITVVSDISSNEKSTIGLPEISKVNLVQDDKESEISMNEKFPTIDSSEISKVNFDEESKQLEISENENEKFATVGLSDIKKGNLDEENEELEINSNQKLSIVGLTEMSKVKLDKENKESEISSNEKAPTVSLSEMNNVNFDEEKKDPDSSSNEKFPTSDLSEISEVGLDELNKEPEMNANEKFPKSKPEIIKVNLQQENKKSETIEEHKEEQFSEDKEIQEDIKHKTLLTKKSLETDLDSNGLLNVHPYDATQTLLPESVETIADDSDSRSEESINEKTESSKTSKNHVISTCTDSSVEKDYNELKKTLDLSLKPMETERFSVLDVSSDSQQFYSNVSCSEEQESSEFETSTQKQEIGQALQNATIYNLDYETTVVDFVDMKDKNTESNEQEIYDDAKNQELSVVGTKSSDIVEKPEKQNPISQENVAIVNTTPSVTPLQLEDNKSTLQHESMEIMNSASITESFNFKESLDHDVQGSSKELETSQQQEKSEIDSTASLSSPPQKVLNQLDEVLEKKPIPVKSTKKNKLKSMLVDILPKKTLFVKIDLLTKRIVDERLKKKEIESTEDKATLVEDAEKIVNPEIGNTNKDLDNNKTIYAVDNSGTQSPPVNEIDQVITDENSKVESNNSTVQEDSKEISKDVAMPIIKETECSTHEIYTSNSKNTFTETISESNILEENVLSTQETIKDFTELSSKTDIDASPTVENLQSTSSCGSNSVSNDVVIIPENSDHYTSERSPGLQICDETETIDNLNNDSSNSGVNKVGKIEELVSLSPRKKDNGPIDDISMQKVKAAHESSSEQIGFKNFNRPEKLNLPTRSFANKLSSDSHNVIGDLNKARMLVEMPKRSFFNRSLSSPIKTKASVKDLSFPLNCNSELDVSRMYNEKPFHQTYISPDTKEFCYNCNSECICRKEALEIFANVAANQERLKVEDDKKESKKSHRKERQKVRVDLCDVSESYVFKSKKSLFTENTQEEKLKHNKGFPPSDSSFLPELHPLPNSSNQFRKKDVKSTRSNPSTRKKRTKSEPVPAPLAKRRKVLKENKQEKITDESAIQKKRSLRNTTPGNTLSNIETSNILGDTFDSDDSLPLEERLRKNEVVADETSAKSIKQNKKEKLSKSKKIKVKESKRKSQRGKTKQEKEPPIQQSEISLVEVASTSNITQNIKNDDLKHNVIVQKVKPEKFVHFKKAIILADQQFSQVFNNTSPTTIKSPINGITNLKSDLQNENGNIDRKLHVSSNETFESNLPLINEQLINTSSAVEKGKTGEVLGKSTELQKCESILEHVDVKINEDDMRNNWLTSLTKNRRTNVRHSTIEEKQFGGVSVGNLHEKSSTDDSPPNMSQHDKSFKIEDEPTVKDSTHVLNMESSNICASKDSLNTIKIQIQRDDQKEKN</sequence>
<keyword evidence="1" id="KW-0175">Coiled coil</keyword>
<feature type="compositionally biased region" description="Basic residues" evidence="2">
    <location>
        <begin position="2603"/>
        <end position="2620"/>
    </location>
</feature>
<feature type="region of interest" description="Disordered" evidence="2">
    <location>
        <begin position="1739"/>
        <end position="1770"/>
    </location>
</feature>
<evidence type="ECO:0000256" key="1">
    <source>
        <dbReference type="SAM" id="Coils"/>
    </source>
</evidence>
<feature type="compositionally biased region" description="Basic and acidic residues" evidence="2">
    <location>
        <begin position="783"/>
        <end position="800"/>
    </location>
</feature>
<organism evidence="3 4">
    <name type="scientific">Cryptolaemus montrouzieri</name>
    <dbReference type="NCBI Taxonomy" id="559131"/>
    <lineage>
        <taxon>Eukaryota</taxon>
        <taxon>Metazoa</taxon>
        <taxon>Ecdysozoa</taxon>
        <taxon>Arthropoda</taxon>
        <taxon>Hexapoda</taxon>
        <taxon>Insecta</taxon>
        <taxon>Pterygota</taxon>
        <taxon>Neoptera</taxon>
        <taxon>Endopterygota</taxon>
        <taxon>Coleoptera</taxon>
        <taxon>Polyphaga</taxon>
        <taxon>Cucujiformia</taxon>
        <taxon>Coccinelloidea</taxon>
        <taxon>Coccinellidae</taxon>
        <taxon>Scymninae</taxon>
        <taxon>Scymnini</taxon>
        <taxon>Cryptolaemus</taxon>
    </lineage>
</organism>
<feature type="compositionally biased region" description="Basic and acidic residues" evidence="2">
    <location>
        <begin position="1031"/>
        <end position="1043"/>
    </location>
</feature>
<protein>
    <submittedName>
        <fullName evidence="3">Uncharacterized protein</fullName>
    </submittedName>
</protein>
<feature type="region of interest" description="Disordered" evidence="2">
    <location>
        <begin position="1012"/>
        <end position="1043"/>
    </location>
</feature>
<dbReference type="Proteomes" id="UP001516400">
    <property type="component" value="Unassembled WGS sequence"/>
</dbReference>
<evidence type="ECO:0000313" key="3">
    <source>
        <dbReference type="EMBL" id="KAL3275465.1"/>
    </source>
</evidence>
<feature type="region of interest" description="Disordered" evidence="2">
    <location>
        <begin position="778"/>
        <end position="800"/>
    </location>
</feature>
<evidence type="ECO:0000256" key="2">
    <source>
        <dbReference type="SAM" id="MobiDB-lite"/>
    </source>
</evidence>
<feature type="compositionally biased region" description="Basic and acidic residues" evidence="2">
    <location>
        <begin position="1682"/>
        <end position="1703"/>
    </location>
</feature>
<feature type="compositionally biased region" description="Polar residues" evidence="2">
    <location>
        <begin position="361"/>
        <end position="377"/>
    </location>
</feature>
<feature type="region of interest" description="Disordered" evidence="2">
    <location>
        <begin position="167"/>
        <end position="207"/>
    </location>
</feature>
<feature type="region of interest" description="Disordered" evidence="2">
    <location>
        <begin position="225"/>
        <end position="248"/>
    </location>
</feature>
<comment type="caution">
    <text evidence="3">The sequence shown here is derived from an EMBL/GenBank/DDBJ whole genome shotgun (WGS) entry which is preliminary data.</text>
</comment>
<feature type="compositionally biased region" description="Basic and acidic residues" evidence="2">
    <location>
        <begin position="347"/>
        <end position="358"/>
    </location>
</feature>
<feature type="compositionally biased region" description="Basic and acidic residues" evidence="2">
    <location>
        <begin position="2828"/>
        <end position="2845"/>
    </location>
</feature>
<feature type="region of interest" description="Disordered" evidence="2">
    <location>
        <begin position="1956"/>
        <end position="1987"/>
    </location>
</feature>
<feature type="compositionally biased region" description="Polar residues" evidence="2">
    <location>
        <begin position="1014"/>
        <end position="1027"/>
    </location>
</feature>
<gene>
    <name evidence="3" type="ORF">HHI36_020225</name>
</gene>
<feature type="region of interest" description="Disordered" evidence="2">
    <location>
        <begin position="2803"/>
        <end position="2845"/>
    </location>
</feature>
<feature type="compositionally biased region" description="Polar residues" evidence="2">
    <location>
        <begin position="1633"/>
        <end position="1645"/>
    </location>
</feature>
<feature type="compositionally biased region" description="Polar residues" evidence="2">
    <location>
        <begin position="2545"/>
        <end position="2562"/>
    </location>
</feature>